<reference evidence="1 2" key="1">
    <citation type="submission" date="2019-08" db="EMBL/GenBank/DDBJ databases">
        <authorList>
            <person name="Liang Q."/>
        </authorList>
    </citation>
    <scope>NUCLEOTIDE SEQUENCE [LARGE SCALE GENOMIC DNA]</scope>
    <source>
        <strain evidence="1 2">V1718</strain>
    </source>
</reference>
<dbReference type="KEGG" id="bbae:FRD01_16690"/>
<accession>A0A5B8XUM4</accession>
<gene>
    <name evidence="1" type="ORF">FRD01_16690</name>
</gene>
<dbReference type="AlphaFoldDB" id="A0A5B8XUM4"/>
<dbReference type="SUPFAM" id="SSF50985">
    <property type="entry name" value="RCC1/BLIP-II"/>
    <property type="match status" value="1"/>
</dbReference>
<dbReference type="EMBL" id="CP042467">
    <property type="protein sequence ID" value="QED28847.1"/>
    <property type="molecule type" value="Genomic_DNA"/>
</dbReference>
<dbReference type="InterPro" id="IPR009091">
    <property type="entry name" value="RCC1/BLIP-II"/>
</dbReference>
<protein>
    <submittedName>
        <fullName evidence="1">Uncharacterized protein</fullName>
    </submittedName>
</protein>
<sequence>MEMLWNHIKKWAVFPLLMTAVGCSEAKKTTPIELMTSGIITCVNQGGGTTCFAGRYPASWDGKSMPDAPIVFHRPEVRTRAVGPATICLENGECFGDPSFGSLEAAEIILQPPEFGTSQVSSSWNLMCWMDAAGKPECWGHRWGLSSGLSREELRRFSGHYLDISVSNHSLCGSTSTGVSCEPLSIYANDYEGLFLEFEGFEAPCQDELYVCARKVGSPSDVTCWFALPPEEAMRLNDAYGVYPRVVKKSVVEYSCGGKACLNFGDRVECYSHENMDGDRYDVKVRELSAGNFHFCGVTEGNEVMCRDWGDMPANFYEKHRSIELLSLESWRELESSKALKDGKK</sequence>
<name>A0A5B8XUM4_9DELT</name>
<proteinExistence type="predicted"/>
<evidence type="ECO:0000313" key="1">
    <source>
        <dbReference type="EMBL" id="QED28847.1"/>
    </source>
</evidence>
<keyword evidence="2" id="KW-1185">Reference proteome</keyword>
<evidence type="ECO:0000313" key="2">
    <source>
        <dbReference type="Proteomes" id="UP000321595"/>
    </source>
</evidence>
<dbReference type="RefSeq" id="WP_146961638.1">
    <property type="nucleotide sequence ID" value="NZ_CP042467.1"/>
</dbReference>
<organism evidence="1 2">
    <name type="scientific">Microvenator marinus</name>
    <dbReference type="NCBI Taxonomy" id="2600177"/>
    <lineage>
        <taxon>Bacteria</taxon>
        <taxon>Deltaproteobacteria</taxon>
        <taxon>Bradymonadales</taxon>
        <taxon>Microvenatoraceae</taxon>
        <taxon>Microvenator</taxon>
    </lineage>
</organism>
<dbReference type="Proteomes" id="UP000321595">
    <property type="component" value="Chromosome"/>
</dbReference>